<dbReference type="AlphaFoldDB" id="A0A077PMT7"/>
<dbReference type="RefSeq" id="WP_038197791.1">
    <property type="nucleotide sequence ID" value="NZ_CAWLXS010000397.1"/>
</dbReference>
<dbReference type="EMBL" id="CBSZ010000351">
    <property type="protein sequence ID" value="CDH25630.1"/>
    <property type="molecule type" value="Genomic_DNA"/>
</dbReference>
<dbReference type="InterPro" id="IPR029044">
    <property type="entry name" value="Nucleotide-diphossugar_trans"/>
</dbReference>
<dbReference type="PANTHER" id="PTHR43179">
    <property type="entry name" value="RHAMNOSYLTRANSFERASE WBBL"/>
    <property type="match status" value="1"/>
</dbReference>
<dbReference type="Proteomes" id="UP000028493">
    <property type="component" value="Unassembled WGS sequence"/>
</dbReference>
<dbReference type="SUPFAM" id="SSF53448">
    <property type="entry name" value="Nucleotide-diphospho-sugar transferases"/>
    <property type="match status" value="1"/>
</dbReference>
<dbReference type="HOGENOM" id="CLU_023845_8_0_6"/>
<reference evidence="1" key="1">
    <citation type="submission" date="2013-07" db="EMBL/GenBank/DDBJ databases">
        <title>Sub-species coevolution in mutualistic symbiosis.</title>
        <authorList>
            <person name="Murfin K."/>
            <person name="Klassen J."/>
            <person name="Lee M."/>
            <person name="Forst S."/>
            <person name="Stock P."/>
            <person name="Goodrich-Blair H."/>
        </authorList>
    </citation>
    <scope>NUCLEOTIDE SEQUENCE [LARGE SCALE GENOMIC DNA]</scope>
    <source>
        <strain evidence="1">Kraussei Becker Underwood</strain>
    </source>
</reference>
<gene>
    <name evidence="1" type="ORF">XBKB1_4140058</name>
</gene>
<dbReference type="PANTHER" id="PTHR43179:SF7">
    <property type="entry name" value="RHAMNOSYLTRANSFERASE WBBL"/>
    <property type="match status" value="1"/>
</dbReference>
<dbReference type="GO" id="GO:0016740">
    <property type="term" value="F:transferase activity"/>
    <property type="evidence" value="ECO:0007669"/>
    <property type="project" value="UniProtKB-KW"/>
</dbReference>
<name>A0A077PMT7_XENBV</name>
<accession>A0A077PMT7</accession>
<dbReference type="Gene3D" id="3.90.550.10">
    <property type="entry name" value="Spore Coat Polysaccharide Biosynthesis Protein SpsA, Chain A"/>
    <property type="match status" value="1"/>
</dbReference>
<evidence type="ECO:0000313" key="1">
    <source>
        <dbReference type="EMBL" id="CDH25630.1"/>
    </source>
</evidence>
<sequence length="247" mass="28829">MSIYISIISHGHESILSKTSLINNISKNNIVIIKNNKKCSKGTLQKIFKSSNIHIIDEAYNLGFGQNNNYVYDYCVKNFSIQDNDFFCVINPDIIINDDVLYSITKDMEKYDLKLSSIPLYFDEKYQIRDNSIRKFPTLLTFILSFLGFNKDLPIITNKKYIDVDWAAGSFLIFKSSLYKELDGFDKKYFMYCEDIDICRRAKKINAGPVVFSEQKGIHLAQRNNRKIFSKHFLWHLKSILTYLTSK</sequence>
<organism evidence="1">
    <name type="scientific">Xenorhabdus bovienii str. kraussei Becker Underwood</name>
    <dbReference type="NCBI Taxonomy" id="1398204"/>
    <lineage>
        <taxon>Bacteria</taxon>
        <taxon>Pseudomonadati</taxon>
        <taxon>Pseudomonadota</taxon>
        <taxon>Gammaproteobacteria</taxon>
        <taxon>Enterobacterales</taxon>
        <taxon>Morganellaceae</taxon>
        <taxon>Xenorhabdus</taxon>
    </lineage>
</organism>
<proteinExistence type="predicted"/>
<keyword evidence="1" id="KW-0808">Transferase</keyword>
<protein>
    <submittedName>
        <fullName evidence="1">Rhamnosyl transferase WcnZ</fullName>
    </submittedName>
</protein>
<comment type="caution">
    <text evidence="1">The sequence shown here is derived from an EMBL/GenBank/DDBJ whole genome shotgun (WGS) entry which is preliminary data.</text>
</comment>